<name>A0A938XUX8_9BACL</name>
<dbReference type="EMBL" id="JAFBEB010000001">
    <property type="protein sequence ID" value="MBM7588431.1"/>
    <property type="molecule type" value="Genomic_DNA"/>
</dbReference>
<dbReference type="RefSeq" id="WP_204516199.1">
    <property type="nucleotide sequence ID" value="NZ_BAABIN010000009.1"/>
</dbReference>
<accession>A0A938XUX8</accession>
<protein>
    <recommendedName>
        <fullName evidence="2">Copper amine oxidase-like N-terminal domain-containing protein</fullName>
    </recommendedName>
</protein>
<dbReference type="Pfam" id="PF07833">
    <property type="entry name" value="Cu_amine_oxidN1"/>
    <property type="match status" value="1"/>
</dbReference>
<dbReference type="InterPro" id="IPR012854">
    <property type="entry name" value="Cu_amine_oxidase-like_N"/>
</dbReference>
<dbReference type="Proteomes" id="UP000717624">
    <property type="component" value="Unassembled WGS sequence"/>
</dbReference>
<dbReference type="Gene3D" id="2.60.40.10">
    <property type="entry name" value="Immunoglobulins"/>
    <property type="match status" value="1"/>
</dbReference>
<dbReference type="Gene3D" id="3.30.457.10">
    <property type="entry name" value="Copper amine oxidase-like, N-terminal domain"/>
    <property type="match status" value="1"/>
</dbReference>
<dbReference type="SUPFAM" id="SSF55383">
    <property type="entry name" value="Copper amine oxidase, domain N"/>
    <property type="match status" value="1"/>
</dbReference>
<evidence type="ECO:0000313" key="4">
    <source>
        <dbReference type="Proteomes" id="UP000717624"/>
    </source>
</evidence>
<dbReference type="InterPro" id="IPR036582">
    <property type="entry name" value="Mao_N_sf"/>
</dbReference>
<feature type="chain" id="PRO_5037956726" description="Copper amine oxidase-like N-terminal domain-containing protein" evidence="1">
    <location>
        <begin position="23"/>
        <end position="262"/>
    </location>
</feature>
<keyword evidence="1" id="KW-0732">Signal</keyword>
<feature type="signal peptide" evidence="1">
    <location>
        <begin position="1"/>
        <end position="22"/>
    </location>
</feature>
<dbReference type="InterPro" id="IPR013783">
    <property type="entry name" value="Ig-like_fold"/>
</dbReference>
<evidence type="ECO:0000313" key="3">
    <source>
        <dbReference type="EMBL" id="MBM7588431.1"/>
    </source>
</evidence>
<sequence length="262" mass="28556">MFKKKLAALFLAITLIPSTVFAAGATTSTATQANIKVQYNASAIAFPDQKPLILNQRTLVPIRPIAEALGFQVGWDEKTRTVSVEKGNNKVSLVVSQKIAKRNNETITLDVPAQIINKRTVVPVRFIAEALNYEVNWEAKTQTVAITDKAAAPAAAETTPAATDTASSQQDTSKLTEADLIDEETVFGRSVQLGKTGIYRVSGQVEPGAKVTLEIDKEYDVQTESDGSFEFTVPVSGAYEEYTLIAVKDNEFEKFEGEFESR</sequence>
<proteinExistence type="predicted"/>
<evidence type="ECO:0000256" key="1">
    <source>
        <dbReference type="SAM" id="SignalP"/>
    </source>
</evidence>
<reference evidence="3" key="1">
    <citation type="submission" date="2021-01" db="EMBL/GenBank/DDBJ databases">
        <title>Genomic Encyclopedia of Type Strains, Phase IV (KMG-IV): sequencing the most valuable type-strain genomes for metagenomic binning, comparative biology and taxonomic classification.</title>
        <authorList>
            <person name="Goeker M."/>
        </authorList>
    </citation>
    <scope>NUCLEOTIDE SEQUENCE</scope>
    <source>
        <strain evidence="3">DSM 25523</strain>
    </source>
</reference>
<dbReference type="AlphaFoldDB" id="A0A938XUX8"/>
<evidence type="ECO:0000259" key="2">
    <source>
        <dbReference type="Pfam" id="PF07833"/>
    </source>
</evidence>
<comment type="caution">
    <text evidence="3">The sequence shown here is derived from an EMBL/GenBank/DDBJ whole genome shotgun (WGS) entry which is preliminary data.</text>
</comment>
<keyword evidence="4" id="KW-1185">Reference proteome</keyword>
<gene>
    <name evidence="3" type="ORF">JOD01_000017</name>
</gene>
<feature type="domain" description="Copper amine oxidase-like N-terminal" evidence="2">
    <location>
        <begin position="40"/>
        <end position="146"/>
    </location>
</feature>
<organism evidence="3 4">
    <name type="scientific">Brevibacillus fulvus</name>
    <dbReference type="NCBI Taxonomy" id="1125967"/>
    <lineage>
        <taxon>Bacteria</taxon>
        <taxon>Bacillati</taxon>
        <taxon>Bacillota</taxon>
        <taxon>Bacilli</taxon>
        <taxon>Bacillales</taxon>
        <taxon>Paenibacillaceae</taxon>
        <taxon>Brevibacillus</taxon>
    </lineage>
</organism>